<protein>
    <submittedName>
        <fullName evidence="1">Para-aminobenzoate synthase, amidotransferase component</fullName>
        <ecNumber evidence="1">2.6.1.85</ecNumber>
    </submittedName>
</protein>
<keyword evidence="1" id="KW-0032">Aminotransferase</keyword>
<dbReference type="SUPFAM" id="SSF52317">
    <property type="entry name" value="Class I glutamine amidotransferase-like"/>
    <property type="match status" value="1"/>
</dbReference>
<dbReference type="EMBL" id="CADCWJ010000529">
    <property type="protein sequence ID" value="CAA9570838.1"/>
    <property type="molecule type" value="Genomic_DNA"/>
</dbReference>
<dbReference type="EC" id="2.6.1.85" evidence="1"/>
<dbReference type="Pfam" id="PF07722">
    <property type="entry name" value="Peptidase_C26"/>
    <property type="match status" value="1"/>
</dbReference>
<dbReference type="InterPro" id="IPR029062">
    <property type="entry name" value="Class_I_gatase-like"/>
</dbReference>
<gene>
    <name evidence="1" type="ORF">AVDCRST_MAG87-2394</name>
</gene>
<keyword evidence="1" id="KW-0808">Transferase</keyword>
<dbReference type="InterPro" id="IPR011697">
    <property type="entry name" value="Peptidase_C26"/>
</dbReference>
<dbReference type="GO" id="GO:0046820">
    <property type="term" value="F:4-amino-4-deoxychorismate synthase activity"/>
    <property type="evidence" value="ECO:0007669"/>
    <property type="project" value="UniProtKB-EC"/>
</dbReference>
<dbReference type="AlphaFoldDB" id="A0A6J4VD81"/>
<organism evidence="1">
    <name type="scientific">uncultured Thermomicrobiales bacterium</name>
    <dbReference type="NCBI Taxonomy" id="1645740"/>
    <lineage>
        <taxon>Bacteria</taxon>
        <taxon>Pseudomonadati</taxon>
        <taxon>Thermomicrobiota</taxon>
        <taxon>Thermomicrobia</taxon>
        <taxon>Thermomicrobiales</taxon>
        <taxon>environmental samples</taxon>
    </lineage>
</organism>
<dbReference type="GO" id="GO:0016787">
    <property type="term" value="F:hydrolase activity"/>
    <property type="evidence" value="ECO:0007669"/>
    <property type="project" value="InterPro"/>
</dbReference>
<proteinExistence type="predicted"/>
<name>A0A6J4VD81_9BACT</name>
<reference evidence="1" key="1">
    <citation type="submission" date="2020-02" db="EMBL/GenBank/DDBJ databases">
        <authorList>
            <person name="Meier V. D."/>
        </authorList>
    </citation>
    <scope>NUCLEOTIDE SEQUENCE</scope>
    <source>
        <strain evidence="1">AVDCRST_MAG87</strain>
    </source>
</reference>
<dbReference type="Gene3D" id="3.40.50.880">
    <property type="match status" value="1"/>
</dbReference>
<sequence>MLAAGDGLEVIATAPDGVVEALWHPGMRFGLGVQWHPEMLAASFPEHAALFEALVRSTAVAPPACAERDVYLSRSAPPSYRRTGR</sequence>
<evidence type="ECO:0000313" key="1">
    <source>
        <dbReference type="EMBL" id="CAA9570838.1"/>
    </source>
</evidence>
<accession>A0A6J4VD81</accession>